<dbReference type="Pfam" id="PF07317">
    <property type="entry name" value="PilZN"/>
    <property type="match status" value="1"/>
</dbReference>
<gene>
    <name evidence="4" type="primary">ycgR</name>
    <name evidence="7" type="ORF">AWB79_07387</name>
</gene>
<dbReference type="OrthoDB" id="5572581at2"/>
<dbReference type="Gene3D" id="2.30.110.10">
    <property type="entry name" value="Electron Transport, Fmn-binding Protein, Chain A"/>
    <property type="match status" value="1"/>
</dbReference>
<dbReference type="InterPro" id="IPR012349">
    <property type="entry name" value="Split_barrel_FMN-bd"/>
</dbReference>
<keyword evidence="8" id="KW-1185">Reference proteome</keyword>
<evidence type="ECO:0000313" key="7">
    <source>
        <dbReference type="EMBL" id="SAK96853.1"/>
    </source>
</evidence>
<proteinExistence type="inferred from homology"/>
<dbReference type="HAMAP" id="MF_01457">
    <property type="entry name" value="YcgR"/>
    <property type="match status" value="1"/>
</dbReference>
<accession>A0A158DQS6</accession>
<dbReference type="GO" id="GO:0009425">
    <property type="term" value="C:bacterial-type flagellum basal body"/>
    <property type="evidence" value="ECO:0007669"/>
    <property type="project" value="UniProtKB-SubCell"/>
</dbReference>
<comment type="subunit">
    <text evidence="4">Monomer. Interacts with the flagellar basal bodies.</text>
</comment>
<dbReference type="InterPro" id="IPR009875">
    <property type="entry name" value="PilZ_domain"/>
</dbReference>
<comment type="similarity">
    <text evidence="4">Belongs to the YcgR family.</text>
</comment>
<keyword evidence="3 4" id="KW-0975">Bacterial flagellum</keyword>
<dbReference type="RefSeq" id="WP_061172383.1">
    <property type="nucleotide sequence ID" value="NZ_FCOA02000054.1"/>
</dbReference>
<dbReference type="Pfam" id="PF07238">
    <property type="entry name" value="PilZ"/>
    <property type="match status" value="1"/>
</dbReference>
<evidence type="ECO:0000259" key="6">
    <source>
        <dbReference type="Pfam" id="PF07317"/>
    </source>
</evidence>
<feature type="domain" description="Type III secretion system flagellar brake protein YcgR PilZN" evidence="6">
    <location>
        <begin position="29"/>
        <end position="126"/>
    </location>
</feature>
<dbReference type="InterPro" id="IPR009926">
    <property type="entry name" value="T3SS_YcgR_PilZN"/>
</dbReference>
<evidence type="ECO:0000256" key="4">
    <source>
        <dbReference type="HAMAP-Rule" id="MF_01457"/>
    </source>
</evidence>
<organism evidence="7 8">
    <name type="scientific">Caballeronia hypogeia</name>
    <dbReference type="NCBI Taxonomy" id="1777140"/>
    <lineage>
        <taxon>Bacteria</taxon>
        <taxon>Pseudomonadati</taxon>
        <taxon>Pseudomonadota</taxon>
        <taxon>Betaproteobacteria</taxon>
        <taxon>Burkholderiales</taxon>
        <taxon>Burkholderiaceae</taxon>
        <taxon>Caballeronia</taxon>
    </lineage>
</organism>
<name>A0A158DQS6_9BURK</name>
<comment type="function">
    <text evidence="4">Acts as a flagellar brake, regulating swimming and swarming in a bis-(3'-5') cyclic diguanylic acid (c-di-GMP)-dependent manner. Binds 1 c-di-GMP dimer per subunit. Increasing levels of c-di-GMP lead to decreased motility.</text>
</comment>
<sequence length="256" mass="29000">MNAEHSLTHESAEKTQVWETDDRYAQRFTAQIALCLRSILSRGDFLTVEFEGTQLVTQLLEVDSRSARFVFDLGGAPRDNRELIHADELMFRSQPSGIRTRFVTGRAVTTTFEGRPAFEAPFPDVLHYVQRREYYRVDAPMFDAFIASGADEAGASFQFELQDLSLGGVALRTRETRFESLEHGTLWKEVSLQVGKLGSVPVDLEVVAPRQVVTRTGERRTVLGCRFVELKGSAERVLQRAITQLEMDRKERAARL</sequence>
<feature type="domain" description="PilZ" evidence="5">
    <location>
        <begin position="130"/>
        <end position="243"/>
    </location>
</feature>
<dbReference type="AlphaFoldDB" id="A0A158DQS6"/>
<comment type="subcellular location">
    <subcellularLocation>
        <location evidence="4">Bacterial flagellum basal body</location>
    </subcellularLocation>
</comment>
<dbReference type="GO" id="GO:0071973">
    <property type="term" value="P:bacterial-type flagellum-dependent cell motility"/>
    <property type="evidence" value="ECO:0007669"/>
    <property type="project" value="UniProtKB-UniRule"/>
</dbReference>
<dbReference type="Gene3D" id="2.40.10.220">
    <property type="entry name" value="predicted glycosyltransferase like domains"/>
    <property type="match status" value="1"/>
</dbReference>
<dbReference type="STRING" id="1777140.AWB79_07387"/>
<evidence type="ECO:0000256" key="2">
    <source>
        <dbReference type="ARBA" id="ARBA00022741"/>
    </source>
</evidence>
<evidence type="ECO:0000259" key="5">
    <source>
        <dbReference type="Pfam" id="PF07238"/>
    </source>
</evidence>
<evidence type="ECO:0000313" key="8">
    <source>
        <dbReference type="Proteomes" id="UP000054851"/>
    </source>
</evidence>
<evidence type="ECO:0000256" key="1">
    <source>
        <dbReference type="ARBA" id="ARBA00022636"/>
    </source>
</evidence>
<evidence type="ECO:0000256" key="3">
    <source>
        <dbReference type="ARBA" id="ARBA00023143"/>
    </source>
</evidence>
<protein>
    <recommendedName>
        <fullName evidence="4">Flagellar brake protein YcgR</fullName>
    </recommendedName>
    <alternativeName>
        <fullName evidence="4">Cyclic di-GMP binding protein YcgR</fullName>
    </alternativeName>
</protein>
<comment type="caution">
    <text evidence="7">The sequence shown here is derived from an EMBL/GenBank/DDBJ whole genome shotgun (WGS) entry which is preliminary data.</text>
</comment>
<dbReference type="GO" id="GO:0071945">
    <property type="term" value="P:regulation of bacterial-type flagellum-dependent cell motility by regulation of motor speed"/>
    <property type="evidence" value="ECO:0007669"/>
    <property type="project" value="UniProtKB-UniRule"/>
</dbReference>
<dbReference type="EMBL" id="FCOA02000054">
    <property type="protein sequence ID" value="SAK96853.1"/>
    <property type="molecule type" value="Genomic_DNA"/>
</dbReference>
<dbReference type="InterPro" id="IPR023787">
    <property type="entry name" value="T3SS_YcgR"/>
</dbReference>
<dbReference type="Proteomes" id="UP000054851">
    <property type="component" value="Unassembled WGS sequence"/>
</dbReference>
<keyword evidence="2 4" id="KW-0547">Nucleotide-binding</keyword>
<reference evidence="7" key="1">
    <citation type="submission" date="2016-01" db="EMBL/GenBank/DDBJ databases">
        <authorList>
            <person name="Peeters C."/>
        </authorList>
    </citation>
    <scope>NUCLEOTIDE SEQUENCE</scope>
    <source>
        <strain evidence="7">LMG 29322</strain>
    </source>
</reference>
<dbReference type="GO" id="GO:0035438">
    <property type="term" value="F:cyclic-di-GMP binding"/>
    <property type="evidence" value="ECO:0007669"/>
    <property type="project" value="UniProtKB-UniRule"/>
</dbReference>
<keyword evidence="1 4" id="KW-0973">c-di-GMP</keyword>